<proteinExistence type="predicted"/>
<organism evidence="1 2">
    <name type="scientific">Candidatus Falkowbacteria bacterium CG10_big_fil_rev_8_21_14_0_10_38_22</name>
    <dbReference type="NCBI Taxonomy" id="1974564"/>
    <lineage>
        <taxon>Bacteria</taxon>
        <taxon>Candidatus Falkowiibacteriota</taxon>
    </lineage>
</organism>
<gene>
    <name evidence="1" type="ORF">COT96_00015</name>
</gene>
<name>A0A2M6WS64_9BACT</name>
<dbReference type="EMBL" id="PFAO01000001">
    <property type="protein sequence ID" value="PIT95647.1"/>
    <property type="molecule type" value="Genomic_DNA"/>
</dbReference>
<dbReference type="AlphaFoldDB" id="A0A2M6WS64"/>
<protein>
    <submittedName>
        <fullName evidence="1">tRNA 4-thiouridine(8) synthase ThiI</fullName>
    </submittedName>
</protein>
<evidence type="ECO:0000313" key="1">
    <source>
        <dbReference type="EMBL" id="PIT95647.1"/>
    </source>
</evidence>
<dbReference type="Gene3D" id="3.40.50.620">
    <property type="entry name" value="HUPs"/>
    <property type="match status" value="1"/>
</dbReference>
<comment type="caution">
    <text evidence="1">The sequence shown here is derived from an EMBL/GenBank/DDBJ whole genome shotgun (WGS) entry which is preliminary data.</text>
</comment>
<reference evidence="2" key="1">
    <citation type="submission" date="2017-09" db="EMBL/GenBank/DDBJ databases">
        <title>Depth-based differentiation of microbial function through sediment-hosted aquifers and enrichment of novel symbionts in the deep terrestrial subsurface.</title>
        <authorList>
            <person name="Probst A.J."/>
            <person name="Ladd B."/>
            <person name="Jarett J.K."/>
            <person name="Geller-Mcgrath D.E."/>
            <person name="Sieber C.M.K."/>
            <person name="Emerson J.B."/>
            <person name="Anantharaman K."/>
            <person name="Thomas B.C."/>
            <person name="Malmstrom R."/>
            <person name="Stieglmeier M."/>
            <person name="Klingl A."/>
            <person name="Woyke T."/>
            <person name="Ryan C.M."/>
            <person name="Banfield J.F."/>
        </authorList>
    </citation>
    <scope>NUCLEOTIDE SEQUENCE [LARGE SCALE GENOMIC DNA]</scope>
</reference>
<dbReference type="SUPFAM" id="SSF52402">
    <property type="entry name" value="Adenine nucleotide alpha hydrolases-like"/>
    <property type="match status" value="1"/>
</dbReference>
<sequence>MSQVKALVLFSGGLDSMLAAKVLEEQGVDIQPLCFNSIFFSCTRAEKIAANFGWKLKVIDISQGILKLVKNPPSGYGKNLNPCLDCHALMIKKAGEYLTPNPSPRQERGTNPLASRKVGEVYDLIATGEVLGQRPFSQNREALAQVAKLAGVEILRPLSAKLLPLTQAEKSGLINRHRLLDIKGRSRQRQLELVEKYKIKEYSSPAGGCLLTDQEFSQRLMKMLGWWPECTINDVSLLKYGRIFWLSLTPSPSPAPGVAGEGGKVLLVVGRNEKENEQLEKIAQTGDIILELKDEMGPITIVRIKNYELRITNEMREIDVPKELKMSELKMGAEKNQEEIVNIAALLTGYYATKARGKRVKIKIKLIEKDIKKRNNNYLINKFS</sequence>
<evidence type="ECO:0000313" key="2">
    <source>
        <dbReference type="Proteomes" id="UP000228964"/>
    </source>
</evidence>
<dbReference type="Proteomes" id="UP000228964">
    <property type="component" value="Unassembled WGS sequence"/>
</dbReference>
<accession>A0A2M6WS64</accession>
<dbReference type="InterPro" id="IPR014729">
    <property type="entry name" value="Rossmann-like_a/b/a_fold"/>
</dbReference>